<evidence type="ECO:0000256" key="1">
    <source>
        <dbReference type="ARBA" id="ARBA00010062"/>
    </source>
</evidence>
<dbReference type="KEGG" id="dalk:DSCA_28390"/>
<dbReference type="Proteomes" id="UP000427906">
    <property type="component" value="Chromosome"/>
</dbReference>
<dbReference type="PANTHER" id="PTHR30483:SF38">
    <property type="entry name" value="BLR7848 PROTEIN"/>
    <property type="match status" value="1"/>
</dbReference>
<keyword evidence="8" id="KW-1185">Reference proteome</keyword>
<keyword evidence="4" id="KW-0029">Amino-acid transport</keyword>
<gene>
    <name evidence="7" type="primary">livK-2</name>
    <name evidence="7" type="ORF">DSCA_28390</name>
</gene>
<dbReference type="InterPro" id="IPR000709">
    <property type="entry name" value="Leu_Ile_Val-bd"/>
</dbReference>
<dbReference type="GO" id="GO:0006865">
    <property type="term" value="P:amino acid transport"/>
    <property type="evidence" value="ECO:0007669"/>
    <property type="project" value="UniProtKB-KW"/>
</dbReference>
<feature type="signal peptide" evidence="5">
    <location>
        <begin position="1"/>
        <end position="25"/>
    </location>
</feature>
<feature type="chain" id="PRO_5024464376" evidence="5">
    <location>
        <begin position="26"/>
        <end position="390"/>
    </location>
</feature>
<dbReference type="RefSeq" id="WP_197904793.1">
    <property type="nucleotide sequence ID" value="NZ_AP021874.1"/>
</dbReference>
<dbReference type="SUPFAM" id="SSF53822">
    <property type="entry name" value="Periplasmic binding protein-like I"/>
    <property type="match status" value="1"/>
</dbReference>
<dbReference type="EMBL" id="AP021874">
    <property type="protein sequence ID" value="BBO68909.1"/>
    <property type="molecule type" value="Genomic_DNA"/>
</dbReference>
<sequence>MRRMNRLVASAIAVMMVFAGGSAAAADTIKIGAFFDLSGPASFIGTPTKLVADMVVDKINQEGGVNGTPIELVVGDTEGDPAKAVNIAKKFIYKDKVAAIIGPTRTGTGMAVKKIIHAGKTPAFMTVGGDPVIMGGPKLGPFDWVFKSPQRSSVAVKRLYMYLKDKGLTRIALLTASDGFGKDGVRWLTRLAPDFGLEIVAQEAFGPKDTDMTAQLTNAKNAGPQALVVWTIGPAGSIVSKNKAQLGIDLPLFQCHGLPDPKYIELAGKASEGDRMPATKLMVVDALPDTDPQKPVIQEFVRLYTDEYGYHRQFPINTHSGYAWDAIMLVAGAMKQAGTRADDLRAAIEQTRGYVGISGVYNLTPEDHNGLDVDSMVVVQVKGGQFVMAE</sequence>
<feature type="domain" description="Leucine-binding protein" evidence="6">
    <location>
        <begin position="28"/>
        <end position="384"/>
    </location>
</feature>
<keyword evidence="2" id="KW-0813">Transport</keyword>
<evidence type="ECO:0000313" key="7">
    <source>
        <dbReference type="EMBL" id="BBO68909.1"/>
    </source>
</evidence>
<dbReference type="PANTHER" id="PTHR30483">
    <property type="entry name" value="LEUCINE-SPECIFIC-BINDING PROTEIN"/>
    <property type="match status" value="1"/>
</dbReference>
<dbReference type="AlphaFoldDB" id="A0A5K7YM32"/>
<evidence type="ECO:0000313" key="8">
    <source>
        <dbReference type="Proteomes" id="UP000427906"/>
    </source>
</evidence>
<comment type="similarity">
    <text evidence="1">Belongs to the leucine-binding protein family.</text>
</comment>
<dbReference type="PRINTS" id="PR00337">
    <property type="entry name" value="LEUILEVALBP"/>
</dbReference>
<dbReference type="InterPro" id="IPR051010">
    <property type="entry name" value="BCAA_transport"/>
</dbReference>
<dbReference type="CDD" id="cd06333">
    <property type="entry name" value="PBP1_ABC_RPA1789-like"/>
    <property type="match status" value="1"/>
</dbReference>
<dbReference type="InterPro" id="IPR028081">
    <property type="entry name" value="Leu-bd"/>
</dbReference>
<dbReference type="Pfam" id="PF13458">
    <property type="entry name" value="Peripla_BP_6"/>
    <property type="match status" value="1"/>
</dbReference>
<organism evidence="7 8">
    <name type="scientific">Desulfosarcina alkanivorans</name>
    <dbReference type="NCBI Taxonomy" id="571177"/>
    <lineage>
        <taxon>Bacteria</taxon>
        <taxon>Pseudomonadati</taxon>
        <taxon>Thermodesulfobacteriota</taxon>
        <taxon>Desulfobacteria</taxon>
        <taxon>Desulfobacterales</taxon>
        <taxon>Desulfosarcinaceae</taxon>
        <taxon>Desulfosarcina</taxon>
    </lineage>
</organism>
<dbReference type="Gene3D" id="3.40.50.2300">
    <property type="match status" value="2"/>
</dbReference>
<protein>
    <submittedName>
        <fullName evidence="7">Branched-chain amino acid ABC transporter substrate-binding protein</fullName>
    </submittedName>
</protein>
<keyword evidence="3 5" id="KW-0732">Signal</keyword>
<proteinExistence type="inferred from homology"/>
<accession>A0A5K7YM32</accession>
<reference evidence="7 8" key="1">
    <citation type="submission" date="2019-11" db="EMBL/GenBank/DDBJ databases">
        <title>Comparative genomics of hydrocarbon-degrading Desulfosarcina strains.</title>
        <authorList>
            <person name="Watanabe M."/>
            <person name="Kojima H."/>
            <person name="Fukui M."/>
        </authorList>
    </citation>
    <scope>NUCLEOTIDE SEQUENCE [LARGE SCALE GENOMIC DNA]</scope>
    <source>
        <strain evidence="7 8">PL12</strain>
    </source>
</reference>
<evidence type="ECO:0000256" key="3">
    <source>
        <dbReference type="ARBA" id="ARBA00022729"/>
    </source>
</evidence>
<dbReference type="InterPro" id="IPR028082">
    <property type="entry name" value="Peripla_BP_I"/>
</dbReference>
<evidence type="ECO:0000259" key="6">
    <source>
        <dbReference type="Pfam" id="PF13458"/>
    </source>
</evidence>
<name>A0A5K7YM32_9BACT</name>
<evidence type="ECO:0000256" key="4">
    <source>
        <dbReference type="ARBA" id="ARBA00022970"/>
    </source>
</evidence>
<evidence type="ECO:0000256" key="2">
    <source>
        <dbReference type="ARBA" id="ARBA00022448"/>
    </source>
</evidence>
<evidence type="ECO:0000256" key="5">
    <source>
        <dbReference type="SAM" id="SignalP"/>
    </source>
</evidence>